<evidence type="ECO:0000256" key="8">
    <source>
        <dbReference type="ARBA" id="ARBA00023163"/>
    </source>
</evidence>
<evidence type="ECO:0000256" key="2">
    <source>
        <dbReference type="ARBA" id="ARBA00004496"/>
    </source>
</evidence>
<keyword evidence="9" id="KW-0539">Nucleus</keyword>
<dbReference type="Pfam" id="PF16418">
    <property type="entry name" value="CNOT1_HEAT"/>
    <property type="match status" value="1"/>
</dbReference>
<proteinExistence type="inferred from homology"/>
<dbReference type="InterPro" id="IPR032193">
    <property type="entry name" value="CNOT1_TTP_bind"/>
</dbReference>
<evidence type="ECO:0000256" key="3">
    <source>
        <dbReference type="ARBA" id="ARBA00022490"/>
    </source>
</evidence>
<dbReference type="Proteomes" id="UP000221080">
    <property type="component" value="Chromosome 8"/>
</dbReference>
<gene>
    <name evidence="22" type="primary">cnot1</name>
</gene>
<feature type="domain" description="CCR4-NOT transcription complex subunit 1 N-terminal" evidence="19">
    <location>
        <begin position="30"/>
        <end position="227"/>
    </location>
</feature>
<dbReference type="STRING" id="7998.ENSIPUP00000017660"/>
<dbReference type="InterPro" id="IPR032194">
    <property type="entry name" value="CNOT1_HEAT"/>
</dbReference>
<dbReference type="GO" id="GO:0017148">
    <property type="term" value="P:negative regulation of translation"/>
    <property type="evidence" value="ECO:0007669"/>
    <property type="project" value="InterPro"/>
</dbReference>
<evidence type="ECO:0000259" key="15">
    <source>
        <dbReference type="Pfam" id="PF12842"/>
    </source>
</evidence>
<sequence>MNLDSLSLALSQISYLVDNLTKKNYRASQQEIQHIVNRHGPEADRHLLRCLFSHVDFSGDGKSSGKDFHQTQFLIQECVSLITKPNFISTLCYAIDNPLHYQKSLKPSPHLFPQLSKVLKLSKVQEVIFGLALLNSSNADLRGFAAQFVKQKLPDLLRSYVDADLGGSQEGGFQDIAIEALHLLLSHLLFGQKGTSGVGQEQIDAFLKTLCRDFPQERCPVVLAPLLYPEKRDILMDRILPDSGELAKTMMESSLAEFMQEVGYGFCASVDECRNIILQYGVREVTASQVARVLGMMARTHSGLSDGIALQSISAPGSGIWSDGKDKSDGSQPHTWNVEVLIDVVKELNPNLNFKEVTYELDHAGFMIRDSKGLQIVVYGIQRGLGMEVFPVDLIYRPWKHAEGQLSFIQQSLMSPEVFCFADYPCHAVVIDILKAPPEDDNREIATWKSLDLVESLLRLSEVGQYEQVKQLFSFPIKHCPDMLVLALLQISTSWHQLRHELISTLMPIFLGNHPNSAIILHYAWHGQGQSPSIRQLIMHSMAEWYMRGEQYDQAKLSRILDVAQDLKSLSMLLNGTPFAFVIDLAALASRREYLKLDKWLTDKIREHGEPFIQACVTFLKRRCPTIMGGLAPEKDQPKSAQLPPETLATMLACLQSCAGSVSQELSETILTMVANCSNVMNKARQPPPGVMPKGRPTSTSSLDAISPVDPLSAMGSLNLGGTATSHTQSMQGFPTPLSSAFSNPQSPAKAFPPLTNPNPSTAFGGISSLSSQLPGPLSSGSLSGIGSGLGMPAVSSDPFGTRKMSTPGLNPPTFQHSDLSQVWPEANQHFSKEIDDEANSYFQRIYNHPPHPTMSVDEVLEMLQRFKDSNIKREREVFNCMLRNLFEEYRFFPQYPDKELHITACLFGGIIEKGLVTYMALGLALRYVLEALRKPYGSKMYYFGIAALDRFKNRLKDYPQYCQHLASIGHFLQFPHHLQEYIEYGQQSRDPPVKMQGSITTPGSLALAQAQAQSQPPKAPQPGQASTLVTTTTTTTTVAKTSTITRPTAVGFKKDMPPSINTTNIDTLLVATDQTERIVEPPENVQEKIAFIFNNLSQSNMTQKVEELKETVKEEFMPWVSQYLVMKRVSIEPNFHSLYSNFLDTLKNPEFVKMVLNETYRNIKVLLTSDKAAANFSDRSLLKNLGHWLGMITLAKNKPILYTDLELKSLLLEAYVKGQQELLYVVPFVAKVLESSLRSVVFRPQNPWTMAIMNVLAELHQEHDLKLNLKFEIEVLCKNLSLDINDLKPGNLLKDKEKLKNLEEQLSAPKKETKPPEEMLPIVTSAAPSAPATTATTATTGPPTPQFSYHDINVYALAGLAPHITINSTIPLLQAHPQLKQCVRQAIERAVQELVHPVVDRSIKIAMTTCEQIVRKDFALDSEESHMRVAAHHMMRNLTAGMAMITCREPLINNITANLKNTFAAALRAPTPQQREMMEEAANRIAQDNCELACCFIQKTAVEKAGPEMDKRLATEFELRKHARQEGRRYCDPMVLTYQAERMPEQIRLKVGGVDPKQLAVYEEFARNVPGFLPSNDLSQPTGFLAQPMKQQAWPTDDMAHIYDKCISDLEQHLHAIPPALAMNPQAQALRSLLEAVVMARNSRDGITALGLLQKAVEGLLDATSGADAELLLSYRECHLLVLKALQDSRAYGPQWCNKQITRCLIECRDEYKYNVEAVELLIRNHLVNMQQYDLHLAQSMENGLHYMAVAFAMQLVKLLLVDERSVSHITEADLFHTIETLMRTCAHSRASAPEGLPQLMDVVRSNYEAMIDRHHGGPNFMMHSGISQASEYDDPPGLREKAEYLLREWVNLYHSAAAGRDSTKAFSAFVGQMHQQGILKTDDLITRFFRLCTEMCVEISYRAQAEQQHNPAASAAIIRAKCYHNLDAFVRLIALLVKHSGEATNTVTKINLLNKVLGIVVGVLIQDHDVRQADFQQLPYHRIFIMLLLELNAPEHVLETINFQTLTAFCNTFHILRPTKAPGFVYAWLELISHRIFIARMLAHTPQQKGWPMYAQLLIDLFKFLAPFLRNVELNKPMQILYKGTLRVLLVLLHDFPEFLCDYHYGFCDVIPPNCIQLRNLILSAFPRNMRLPDPFTPNLKVDMLSEINIAPRILTNFTGVMPSQFKKDLDSYLKTRSPVTFLSELRSNLQVSNEPGNRYNIQLINALVLYVGTQAIAHIHNKGSTPSMSTITHSAHMDIFQNLAVDLDTEGRYLFLNAIANQLRYPNSHTHYFSCTMLYLFAEANTEAIQEQITRVLLERLIVNRPHPWGLLITFIELIKNPAFKFWSHDFVHCAPEIEKLFQSVAQCCMGQKQAQQVMEGTGAT</sequence>
<dbReference type="Gene3D" id="1.25.40.790">
    <property type="match status" value="1"/>
</dbReference>
<dbReference type="InterPro" id="IPR038535">
    <property type="entry name" value="CNOT1_TTP_bind_sf"/>
</dbReference>
<dbReference type="CTD" id="23019"/>
<dbReference type="Gene3D" id="1.25.40.840">
    <property type="entry name" value="CCR4-NOT transcription complex subunit 1 TTP binding domain"/>
    <property type="match status" value="1"/>
</dbReference>
<evidence type="ECO:0000313" key="21">
    <source>
        <dbReference type="Proteomes" id="UP000221080"/>
    </source>
</evidence>
<dbReference type="InterPro" id="IPR024557">
    <property type="entry name" value="CNOT1_dom_4"/>
</dbReference>
<keyword evidence="7" id="KW-0943">RNA-mediated gene silencing</keyword>
<dbReference type="FunFam" id="1.25.40.790:FF:000001">
    <property type="entry name" value="Ccr4-not transcription complex subunit 1 isoform"/>
    <property type="match status" value="1"/>
</dbReference>
<dbReference type="Gene3D" id="1.25.40.180">
    <property type="match status" value="1"/>
</dbReference>
<dbReference type="Pfam" id="PF16417">
    <property type="entry name" value="CNOT1_TTP_bind"/>
    <property type="match status" value="1"/>
</dbReference>
<feature type="region of interest" description="Disordered" evidence="13">
    <location>
        <begin position="1009"/>
        <end position="1041"/>
    </location>
</feature>
<dbReference type="PANTHER" id="PTHR13162">
    <property type="entry name" value="CCR4-NOT TRANSCRIPTION COMPLEX"/>
    <property type="match status" value="1"/>
</dbReference>
<dbReference type="FunFam" id="1.25.40.800:FF:000001">
    <property type="entry name" value="CCR4-NOT transcription complex subunit 1"/>
    <property type="match status" value="1"/>
</dbReference>
<dbReference type="InterPro" id="IPR007196">
    <property type="entry name" value="CCR4-Not_Not1_C"/>
</dbReference>
<name>A0A2D0RHC3_ICTPU</name>
<keyword evidence="8" id="KW-0804">Transcription</keyword>
<feature type="domain" description="CCR4-NOT transcription complex subunit 1" evidence="15">
    <location>
        <begin position="1378"/>
        <end position="1525"/>
    </location>
</feature>
<keyword evidence="5" id="KW-0810">Translation regulation</keyword>
<dbReference type="GO" id="GO:0000288">
    <property type="term" value="P:nuclear-transcribed mRNA catabolic process, deadenylation-dependent decay"/>
    <property type="evidence" value="ECO:0007669"/>
    <property type="project" value="TreeGrafter"/>
</dbReference>
<dbReference type="FunFam" id="1.25.40.180:FF:000005">
    <property type="entry name" value="Ccr4-not transcription complex subunit 1 isoform"/>
    <property type="match status" value="1"/>
</dbReference>
<evidence type="ECO:0000259" key="20">
    <source>
        <dbReference type="Pfam" id="PF23590"/>
    </source>
</evidence>
<evidence type="ECO:0000259" key="14">
    <source>
        <dbReference type="Pfam" id="PF04054"/>
    </source>
</evidence>
<dbReference type="GO" id="GO:0030015">
    <property type="term" value="C:CCR4-NOT core complex"/>
    <property type="evidence" value="ECO:0007669"/>
    <property type="project" value="InterPro"/>
</dbReference>
<feature type="domain" description="CCR4-NOT transcription complex subunit 1-like NOT1 connector" evidence="20">
    <location>
        <begin position="1602"/>
        <end position="1806"/>
    </location>
</feature>
<dbReference type="InterPro" id="IPR055454">
    <property type="entry name" value="CNOT1-like_NOT1_connector"/>
</dbReference>
<dbReference type="Pfam" id="PF12842">
    <property type="entry name" value="DUF3819"/>
    <property type="match status" value="1"/>
</dbReference>
<evidence type="ECO:0000259" key="16">
    <source>
        <dbReference type="Pfam" id="PF16415"/>
    </source>
</evidence>
<evidence type="ECO:0000256" key="12">
    <source>
        <dbReference type="ARBA" id="ARBA00071432"/>
    </source>
</evidence>
<dbReference type="InterPro" id="IPR055104">
    <property type="entry name" value="CNOT1_1st"/>
</dbReference>
<feature type="domain" description="CCR4-NOT transcription complex subunit 1 TTP binding" evidence="17">
    <location>
        <begin position="816"/>
        <end position="993"/>
    </location>
</feature>
<dbReference type="InterPro" id="IPR032191">
    <property type="entry name" value="CNOT1_CAF1_bind"/>
</dbReference>
<feature type="domain" description="CCR4-NOT transcription complex subunit 1 HEAT repeat" evidence="18">
    <location>
        <begin position="500"/>
        <end position="656"/>
    </location>
</feature>
<keyword evidence="21" id="KW-1185">Reference proteome</keyword>
<evidence type="ECO:0000313" key="22">
    <source>
        <dbReference type="RefSeq" id="XP_017329932.2"/>
    </source>
</evidence>
<dbReference type="GeneID" id="108268989"/>
<evidence type="ECO:0000256" key="7">
    <source>
        <dbReference type="ARBA" id="ARBA00023158"/>
    </source>
</evidence>
<evidence type="ECO:0000256" key="9">
    <source>
        <dbReference type="ARBA" id="ARBA00023242"/>
    </source>
</evidence>
<comment type="similarity">
    <text evidence="10">Belongs to the CNOT1 family.</text>
</comment>
<reference evidence="21" key="1">
    <citation type="journal article" date="2016" name="Nat. Commun.">
        <title>The channel catfish genome sequence provides insights into the evolution of scale formation in teleosts.</title>
        <authorList>
            <person name="Liu Z."/>
            <person name="Liu S."/>
            <person name="Yao J."/>
            <person name="Bao L."/>
            <person name="Zhang J."/>
            <person name="Li Y."/>
            <person name="Jiang C."/>
            <person name="Sun L."/>
            <person name="Wang R."/>
            <person name="Zhang Y."/>
            <person name="Zhou T."/>
            <person name="Zeng Q."/>
            <person name="Fu Q."/>
            <person name="Gao S."/>
            <person name="Li N."/>
            <person name="Koren S."/>
            <person name="Jiang Y."/>
            <person name="Zimin A."/>
            <person name="Xu P."/>
            <person name="Phillippy A.M."/>
            <person name="Geng X."/>
            <person name="Song L."/>
            <person name="Sun F."/>
            <person name="Li C."/>
            <person name="Wang X."/>
            <person name="Chen A."/>
            <person name="Jin Y."/>
            <person name="Yuan Z."/>
            <person name="Yang Y."/>
            <person name="Tan S."/>
            <person name="Peatman E."/>
            <person name="Lu J."/>
            <person name="Qin Z."/>
            <person name="Dunham R."/>
            <person name="Li Z."/>
            <person name="Sonstegard T."/>
            <person name="Feng J."/>
            <person name="Danzmann R.G."/>
            <person name="Schroeder S."/>
            <person name="Scheffler B."/>
            <person name="Duke M.V."/>
            <person name="Ballard L."/>
            <person name="Kucuktas H."/>
            <person name="Kaltenboeck L."/>
            <person name="Liu H."/>
            <person name="Armbruster J."/>
            <person name="Xie Y."/>
            <person name="Kirby M.L."/>
            <person name="Tian Y."/>
            <person name="Flanagan M.E."/>
            <person name="Mu W."/>
            <person name="Waldbieser G.C."/>
        </authorList>
    </citation>
    <scope>NUCLEOTIDE SEQUENCE [LARGE SCALE GENOMIC DNA]</scope>
    <source>
        <strain evidence="21">SDA103</strain>
    </source>
</reference>
<accession>A0A2D0RHC3</accession>
<evidence type="ECO:0000256" key="4">
    <source>
        <dbReference type="ARBA" id="ARBA00022491"/>
    </source>
</evidence>
<dbReference type="GO" id="GO:0060090">
    <property type="term" value="F:molecular adaptor activity"/>
    <property type="evidence" value="ECO:0007669"/>
    <property type="project" value="TreeGrafter"/>
</dbReference>
<dbReference type="GO" id="GO:0031047">
    <property type="term" value="P:regulatory ncRNA-mediated gene silencing"/>
    <property type="evidence" value="ECO:0007669"/>
    <property type="project" value="UniProtKB-KW"/>
</dbReference>
<keyword evidence="4" id="KW-0678">Repressor</keyword>
<dbReference type="Pfam" id="PF23590">
    <property type="entry name" value="NOT1_connector"/>
    <property type="match status" value="1"/>
</dbReference>
<dbReference type="FunFam" id="1.25.40.840:FF:000001">
    <property type="entry name" value="Ccr4-not transcription complex subunit 1 isoform"/>
    <property type="match status" value="1"/>
</dbReference>
<evidence type="ECO:0000259" key="17">
    <source>
        <dbReference type="Pfam" id="PF16417"/>
    </source>
</evidence>
<keyword evidence="6" id="KW-0805">Transcription regulation</keyword>
<dbReference type="GO" id="GO:0000932">
    <property type="term" value="C:P-body"/>
    <property type="evidence" value="ECO:0007669"/>
    <property type="project" value="TreeGrafter"/>
</dbReference>
<comment type="subcellular location">
    <subcellularLocation>
        <location evidence="2">Cytoplasm</location>
    </subcellularLocation>
    <subcellularLocation>
        <location evidence="1">Nucleus</location>
    </subcellularLocation>
</comment>
<evidence type="ECO:0000256" key="5">
    <source>
        <dbReference type="ARBA" id="ARBA00022845"/>
    </source>
</evidence>
<organism evidence="21 22">
    <name type="scientific">Ictalurus punctatus</name>
    <name type="common">Channel catfish</name>
    <name type="synonym">Silurus punctatus</name>
    <dbReference type="NCBI Taxonomy" id="7998"/>
    <lineage>
        <taxon>Eukaryota</taxon>
        <taxon>Metazoa</taxon>
        <taxon>Chordata</taxon>
        <taxon>Craniata</taxon>
        <taxon>Vertebrata</taxon>
        <taxon>Euteleostomi</taxon>
        <taxon>Actinopterygii</taxon>
        <taxon>Neopterygii</taxon>
        <taxon>Teleostei</taxon>
        <taxon>Ostariophysi</taxon>
        <taxon>Siluriformes</taxon>
        <taxon>Ictaluridae</taxon>
        <taxon>Ictalurus</taxon>
    </lineage>
</organism>
<dbReference type="Pfam" id="PF22940">
    <property type="entry name" value="CNOT1_1st"/>
    <property type="match status" value="1"/>
</dbReference>
<evidence type="ECO:0000256" key="11">
    <source>
        <dbReference type="ARBA" id="ARBA00032531"/>
    </source>
</evidence>
<dbReference type="Pfam" id="PF16415">
    <property type="entry name" value="CNOT1_CAF1_bind"/>
    <property type="match status" value="1"/>
</dbReference>
<reference evidence="22" key="2">
    <citation type="submission" date="2025-08" db="UniProtKB">
        <authorList>
            <consortium name="RefSeq"/>
        </authorList>
    </citation>
    <scope>IDENTIFICATION</scope>
    <source>
        <tissue evidence="22">Blood</tissue>
    </source>
</reference>
<evidence type="ECO:0000256" key="13">
    <source>
        <dbReference type="SAM" id="MobiDB-lite"/>
    </source>
</evidence>
<dbReference type="Pfam" id="PF04054">
    <property type="entry name" value="Not1"/>
    <property type="match status" value="1"/>
</dbReference>
<evidence type="ECO:0000259" key="18">
    <source>
        <dbReference type="Pfam" id="PF16418"/>
    </source>
</evidence>
<dbReference type="GO" id="GO:0005634">
    <property type="term" value="C:nucleus"/>
    <property type="evidence" value="ECO:0007669"/>
    <property type="project" value="UniProtKB-SubCell"/>
</dbReference>
<dbReference type="CDD" id="cd20710">
    <property type="entry name" value="NOT1_connector"/>
    <property type="match status" value="1"/>
</dbReference>
<dbReference type="Gene3D" id="1.25.40.800">
    <property type="match status" value="1"/>
</dbReference>
<feature type="domain" description="CCR4-NOT transcription complex subunit 1 CAF1-binding" evidence="16">
    <location>
        <begin position="1079"/>
        <end position="1302"/>
    </location>
</feature>
<dbReference type="RefSeq" id="XP_017329932.2">
    <property type="nucleotide sequence ID" value="XM_017474443.3"/>
</dbReference>
<feature type="domain" description="CCR4-Not complex component Not1 C-terminal" evidence="14">
    <location>
        <begin position="1990"/>
        <end position="2349"/>
    </location>
</feature>
<dbReference type="InterPro" id="IPR040398">
    <property type="entry name" value="Not1"/>
</dbReference>
<evidence type="ECO:0000256" key="10">
    <source>
        <dbReference type="ARBA" id="ARBA00025717"/>
    </source>
</evidence>
<dbReference type="PANTHER" id="PTHR13162:SF8">
    <property type="entry name" value="CCR4-NOT TRANSCRIPTION COMPLEX SUBUNIT 1"/>
    <property type="match status" value="1"/>
</dbReference>
<evidence type="ECO:0000256" key="1">
    <source>
        <dbReference type="ARBA" id="ARBA00004123"/>
    </source>
</evidence>
<evidence type="ECO:0000259" key="19">
    <source>
        <dbReference type="Pfam" id="PF22940"/>
    </source>
</evidence>
<keyword evidence="3" id="KW-0963">Cytoplasm</keyword>
<protein>
    <recommendedName>
        <fullName evidence="12">CCR4-NOT transcription complex subunit 1</fullName>
    </recommendedName>
    <alternativeName>
        <fullName evidence="11">CCR4-associated factor 1</fullName>
    </alternativeName>
</protein>
<evidence type="ECO:0000256" key="6">
    <source>
        <dbReference type="ARBA" id="ARBA00023015"/>
    </source>
</evidence>